<feature type="transmembrane region" description="Helical" evidence="8">
    <location>
        <begin position="291"/>
        <end position="309"/>
    </location>
</feature>
<evidence type="ECO:0000256" key="3">
    <source>
        <dbReference type="ARBA" id="ARBA00022475"/>
    </source>
</evidence>
<evidence type="ECO:0000256" key="2">
    <source>
        <dbReference type="ARBA" id="ARBA00022448"/>
    </source>
</evidence>
<dbReference type="AlphaFoldDB" id="I2F230"/>
<feature type="transmembrane region" description="Helical" evidence="8">
    <location>
        <begin position="267"/>
        <end position="285"/>
    </location>
</feature>
<dbReference type="Pfam" id="PF12832">
    <property type="entry name" value="MFS_1_like"/>
    <property type="match status" value="1"/>
</dbReference>
<accession>I2F230</accession>
<evidence type="ECO:0000259" key="9">
    <source>
        <dbReference type="PROSITE" id="PS50850"/>
    </source>
</evidence>
<evidence type="ECO:0000256" key="1">
    <source>
        <dbReference type="ARBA" id="ARBA00004429"/>
    </source>
</evidence>
<evidence type="ECO:0000256" key="4">
    <source>
        <dbReference type="ARBA" id="ARBA00022519"/>
    </source>
</evidence>
<keyword evidence="3" id="KW-1003">Cell membrane</keyword>
<evidence type="ECO:0000313" key="10">
    <source>
        <dbReference type="EMBL" id="AFK05983.1"/>
    </source>
</evidence>
<feature type="transmembrane region" description="Helical" evidence="8">
    <location>
        <begin position="237"/>
        <end position="255"/>
    </location>
</feature>
<dbReference type="InterPro" id="IPR020846">
    <property type="entry name" value="MFS_dom"/>
</dbReference>
<feature type="domain" description="Major facilitator superfamily (MFS) profile" evidence="9">
    <location>
        <begin position="200"/>
        <end position="388"/>
    </location>
</feature>
<dbReference type="SUPFAM" id="SSF103473">
    <property type="entry name" value="MFS general substrate transporter"/>
    <property type="match status" value="1"/>
</dbReference>
<reference evidence="10 11" key="1">
    <citation type="journal article" date="2012" name="Genome Biol. Evol.">
        <title>Genome Sequence of the Mesophilic Thermotogales Bacterium Mesotoga prima MesG1.Ag.4.2 Reveals the Largest Thermotogales Genome To Date.</title>
        <authorList>
            <person name="Zhaxybayeva O."/>
            <person name="Swithers K.S."/>
            <person name="Foght J."/>
            <person name="Green A.G."/>
            <person name="Bruce D."/>
            <person name="Detter C."/>
            <person name="Han S."/>
            <person name="Teshima H."/>
            <person name="Han J."/>
            <person name="Woyke T."/>
            <person name="Pitluck S."/>
            <person name="Nolan M."/>
            <person name="Ivanova N."/>
            <person name="Pati A."/>
            <person name="Land M.L."/>
            <person name="Dlutek M."/>
            <person name="Doolittle W.F."/>
            <person name="Noll K.M."/>
            <person name="Nesbo C.L."/>
        </authorList>
    </citation>
    <scope>NUCLEOTIDE SEQUENCE [LARGE SCALE GENOMIC DNA]</scope>
    <source>
        <strain evidence="11">mesG1.Ag.4.2</strain>
    </source>
</reference>
<dbReference type="GO" id="GO:0005886">
    <property type="term" value="C:plasma membrane"/>
    <property type="evidence" value="ECO:0007669"/>
    <property type="project" value="UniProtKB-SubCell"/>
</dbReference>
<name>I2F230_9BACT</name>
<evidence type="ECO:0000256" key="8">
    <source>
        <dbReference type="SAM" id="Phobius"/>
    </source>
</evidence>
<feature type="transmembrane region" description="Helical" evidence="8">
    <location>
        <begin position="358"/>
        <end position="379"/>
    </location>
</feature>
<keyword evidence="11" id="KW-1185">Reference proteome</keyword>
<dbReference type="HOGENOM" id="CLU_013133_6_1_0"/>
<gene>
    <name evidence="10" type="ORF">Theba_0249</name>
</gene>
<protein>
    <submittedName>
        <fullName evidence="10">Arabinose efflux permease family protein</fullName>
    </submittedName>
</protein>
<feature type="transmembrane region" description="Helical" evidence="8">
    <location>
        <begin position="43"/>
        <end position="65"/>
    </location>
</feature>
<feature type="transmembrane region" description="Helical" evidence="8">
    <location>
        <begin position="100"/>
        <end position="123"/>
    </location>
</feature>
<organism evidence="10 11">
    <name type="scientific">Mesotoga prima MesG1.Ag.4.2</name>
    <dbReference type="NCBI Taxonomy" id="660470"/>
    <lineage>
        <taxon>Bacteria</taxon>
        <taxon>Thermotogati</taxon>
        <taxon>Thermotogota</taxon>
        <taxon>Thermotogae</taxon>
        <taxon>Kosmotogales</taxon>
        <taxon>Kosmotogaceae</taxon>
        <taxon>Mesotoga</taxon>
    </lineage>
</organism>
<dbReference type="PANTHER" id="PTHR23522:SF10">
    <property type="entry name" value="3-PHENYLPROPIONIC ACID TRANSPORTER-RELATED"/>
    <property type="match status" value="1"/>
</dbReference>
<keyword evidence="5 8" id="KW-0812">Transmembrane</keyword>
<dbReference type="Gene3D" id="1.20.1250.20">
    <property type="entry name" value="MFS general substrate transporter like domains"/>
    <property type="match status" value="2"/>
</dbReference>
<dbReference type="KEGG" id="mpg:Theba_0249"/>
<feature type="transmembrane region" description="Helical" evidence="8">
    <location>
        <begin position="72"/>
        <end position="94"/>
    </location>
</feature>
<dbReference type="eggNOG" id="COG2814">
    <property type="taxonomic scope" value="Bacteria"/>
</dbReference>
<dbReference type="GO" id="GO:0015528">
    <property type="term" value="F:lactose:proton symporter activity"/>
    <property type="evidence" value="ECO:0007669"/>
    <property type="project" value="TreeGrafter"/>
</dbReference>
<keyword evidence="4" id="KW-0997">Cell inner membrane</keyword>
<feature type="transmembrane region" description="Helical" evidence="8">
    <location>
        <begin position="202"/>
        <end position="225"/>
    </location>
</feature>
<dbReference type="InterPro" id="IPR024989">
    <property type="entry name" value="MFS_assoc_dom"/>
</dbReference>
<keyword evidence="6 8" id="KW-1133">Transmembrane helix</keyword>
<dbReference type="GO" id="GO:0030395">
    <property type="term" value="F:lactose binding"/>
    <property type="evidence" value="ECO:0007669"/>
    <property type="project" value="TreeGrafter"/>
</dbReference>
<keyword evidence="2" id="KW-0813">Transport</keyword>
<evidence type="ECO:0000256" key="5">
    <source>
        <dbReference type="ARBA" id="ARBA00022692"/>
    </source>
</evidence>
<dbReference type="Proteomes" id="UP000002881">
    <property type="component" value="Chromosome"/>
</dbReference>
<dbReference type="PANTHER" id="PTHR23522">
    <property type="entry name" value="BLL5896 PROTEIN"/>
    <property type="match status" value="1"/>
</dbReference>
<dbReference type="EMBL" id="CP003532">
    <property type="protein sequence ID" value="AFK05983.1"/>
    <property type="molecule type" value="Genomic_DNA"/>
</dbReference>
<proteinExistence type="predicted"/>
<dbReference type="PROSITE" id="PS50850">
    <property type="entry name" value="MFS"/>
    <property type="match status" value="1"/>
</dbReference>
<feature type="transmembrane region" description="Helical" evidence="8">
    <location>
        <begin position="329"/>
        <end position="352"/>
    </location>
</feature>
<dbReference type="InterPro" id="IPR036259">
    <property type="entry name" value="MFS_trans_sf"/>
</dbReference>
<feature type="transmembrane region" description="Helical" evidence="8">
    <location>
        <begin position="135"/>
        <end position="154"/>
    </location>
</feature>
<evidence type="ECO:0000313" key="11">
    <source>
        <dbReference type="Proteomes" id="UP000002881"/>
    </source>
</evidence>
<comment type="subcellular location">
    <subcellularLocation>
        <location evidence="1">Cell inner membrane</location>
        <topology evidence="1">Multi-pass membrane protein</topology>
    </subcellularLocation>
</comment>
<dbReference type="STRING" id="660470.Theba_0249"/>
<evidence type="ECO:0000256" key="7">
    <source>
        <dbReference type="ARBA" id="ARBA00023136"/>
    </source>
</evidence>
<feature type="transmembrane region" description="Helical" evidence="8">
    <location>
        <begin position="160"/>
        <end position="181"/>
    </location>
</feature>
<keyword evidence="7 8" id="KW-0472">Membrane</keyword>
<sequence length="388" mass="42282">MVPLFLSGASSSARETATEIFIYSNLGVMALFSQFFQSKGFSSVEIGILMAVTPILSVIANPFWFKRSRRRGGALVMGTLSIVSAITVWGIFLTPTFETSLIAMSLFAFFAVSIVPISESVVVPSLRSKGKRFNMARAFGTVGYSATALISGIALRAGFVMIFIIASVSLLTAAAVSRAYPSKRMLGRSESERNSTPLPVEFYLLVLAGVASITVGAFGSTFLPLLTSDMGYDLSSVGFSFSLMALSEVPFLLFAEKIIDRIGNTRLLLVGIFATGLRWFLTSIAPSFPVFLLFQALHGINYIVVYYSVTNFIHKNFEENKAMRALTIYWMSTMGLSYLLGSVLGGVLIRAFGIRRMYTIVGISGMVMAAFSSLLFAALRKRGRFTNR</sequence>
<evidence type="ECO:0000256" key="6">
    <source>
        <dbReference type="ARBA" id="ARBA00022989"/>
    </source>
</evidence>